<reference evidence="3 4" key="1">
    <citation type="submission" date="2024-02" db="EMBL/GenBank/DDBJ databases">
        <authorList>
            <person name="Chen Y."/>
            <person name="Shah S."/>
            <person name="Dougan E. K."/>
            <person name="Thang M."/>
            <person name="Chan C."/>
        </authorList>
    </citation>
    <scope>NUCLEOTIDE SEQUENCE [LARGE SCALE GENOMIC DNA]</scope>
</reference>
<protein>
    <submittedName>
        <fullName evidence="3">Cytochrome B5 isoform D (AtCb5-D) (Cytochrome b5 isoform B) (AtCb5-B)</fullName>
    </submittedName>
</protein>
<gene>
    <name evidence="3" type="ORF">SCF082_LOCUS13814</name>
</gene>
<dbReference type="PROSITE" id="PS50255">
    <property type="entry name" value="CYTOCHROME_B5_2"/>
    <property type="match status" value="1"/>
</dbReference>
<dbReference type="SUPFAM" id="SSF55856">
    <property type="entry name" value="Cytochrome b5-like heme/steroid binding domain"/>
    <property type="match status" value="1"/>
</dbReference>
<feature type="transmembrane region" description="Helical" evidence="1">
    <location>
        <begin position="432"/>
        <end position="452"/>
    </location>
</feature>
<evidence type="ECO:0000256" key="1">
    <source>
        <dbReference type="SAM" id="Phobius"/>
    </source>
</evidence>
<evidence type="ECO:0000313" key="4">
    <source>
        <dbReference type="Proteomes" id="UP001642464"/>
    </source>
</evidence>
<evidence type="ECO:0000313" key="3">
    <source>
        <dbReference type="EMBL" id="CAK9017809.1"/>
    </source>
</evidence>
<dbReference type="InterPro" id="IPR001199">
    <property type="entry name" value="Cyt_B5-like_heme/steroid-bd"/>
</dbReference>
<sequence length="917" mass="102032">MTHDRSSLQNHWVTCFAWTVAWLLAHWLAQMPAIAIQRFVSEKVPRECGAYLRRLCRGQVYCLLSLAGAAKLMLRWQQPEDLLFDFTWEHEMLFSMAVGHWLISLWEDLQCRSFLSGGLDSKALPGVRDPAGLLLKAFTLHHSMAALGYIALLHCQHVSAIGTLGLLFELPVLLLNRREILRLLCAGQRKWGERAVVTNHWRYVYMLFLTSRGGSFVLYVYSLAWWQEHLARLDLAETCLLHGMAIFFGVLNYAFLTVLDAWSRADAAAAVLPELEEEEDLERMEGMQDDITAVNPEAAILREVDAAELGSKDGLWLAIDGVVYDFTFFQHPGGMEVLRNCAGRDATADFARACPAATKQLSLSSMCRYQVGPLRLPPTEYRIFEHQEEERRMQKLVMALVFSLVLLLLGMTTFMSQAIETGLLKEGTYEELLLPSSVLSTLLGIFSVLLPMRQKLGACKASGGWQAHAIALLVILHHWTLLTAVHSSWPGTVAPQGLELCAVAVLLVETILAPAMTPPVLPVLLCLGSWYYRGLGASDLANIGFYLPWRKAMAMTCCLVFLTRLAQVQPQAVRQGLALCSFYGGLISVASLTFTSWNVAFVSPLQIGSLVVAAAASMMAHCAVLDVALQCSSRFATRWVAFLMSLLSFTSTGLGNFRWLLALALLHHLLDLARHNRVRMDQVATAGRFQSLDWHIIGAQALWDSARVSLLGFVWRTTVCNLQYVVTALIPEGLRVYACEVPIPNFGEKVAMGLAAQYVPPEARGKSKRRPNFFVCNVGQIMENCMPDMQHTMNTLVDVWHEFHEPKLPGLCANVVMVFPGSDQGLAKEINLSVWETGKDAFDWYVKSKGHKKALMQHTSGVLRTFGNLLASLQPREPISYQDRCSNCARPVEGLPGELAPNLCGVCGARAFHYNLF</sequence>
<feature type="transmembrane region" description="Helical" evidence="1">
    <location>
        <begin position="607"/>
        <end position="629"/>
    </location>
</feature>
<dbReference type="Gene3D" id="3.10.120.10">
    <property type="entry name" value="Cytochrome b5-like heme/steroid binding domain"/>
    <property type="match status" value="1"/>
</dbReference>
<feature type="domain" description="Cytochrome b5 heme-binding" evidence="2">
    <location>
        <begin position="298"/>
        <end position="375"/>
    </location>
</feature>
<dbReference type="SMART" id="SM01117">
    <property type="entry name" value="Cyt-b5"/>
    <property type="match status" value="1"/>
</dbReference>
<keyword evidence="1" id="KW-1133">Transmembrane helix</keyword>
<dbReference type="EMBL" id="CAXAMM010008569">
    <property type="protein sequence ID" value="CAK9017809.1"/>
    <property type="molecule type" value="Genomic_DNA"/>
</dbReference>
<feature type="transmembrane region" description="Helical" evidence="1">
    <location>
        <begin position="641"/>
        <end position="670"/>
    </location>
</feature>
<feature type="transmembrane region" description="Helical" evidence="1">
    <location>
        <begin position="16"/>
        <end position="36"/>
    </location>
</feature>
<feature type="transmembrane region" description="Helical" evidence="1">
    <location>
        <begin position="577"/>
        <end position="601"/>
    </location>
</feature>
<keyword evidence="4" id="KW-1185">Reference proteome</keyword>
<accession>A0ABP0JU32</accession>
<feature type="transmembrane region" description="Helical" evidence="1">
    <location>
        <begin position="203"/>
        <end position="221"/>
    </location>
</feature>
<dbReference type="Pfam" id="PF00173">
    <property type="entry name" value="Cyt-b5"/>
    <property type="match status" value="1"/>
</dbReference>
<feature type="transmembrane region" description="Helical" evidence="1">
    <location>
        <begin position="515"/>
        <end position="533"/>
    </location>
</feature>
<organism evidence="3 4">
    <name type="scientific">Durusdinium trenchii</name>
    <dbReference type="NCBI Taxonomy" id="1381693"/>
    <lineage>
        <taxon>Eukaryota</taxon>
        <taxon>Sar</taxon>
        <taxon>Alveolata</taxon>
        <taxon>Dinophyceae</taxon>
        <taxon>Suessiales</taxon>
        <taxon>Symbiodiniaceae</taxon>
        <taxon>Durusdinium</taxon>
    </lineage>
</organism>
<name>A0ABP0JU32_9DINO</name>
<proteinExistence type="predicted"/>
<feature type="transmembrane region" description="Helical" evidence="1">
    <location>
        <begin position="396"/>
        <end position="420"/>
    </location>
</feature>
<evidence type="ECO:0000259" key="2">
    <source>
        <dbReference type="PROSITE" id="PS50255"/>
    </source>
</evidence>
<keyword evidence="1" id="KW-0812">Transmembrane</keyword>
<feature type="transmembrane region" description="Helical" evidence="1">
    <location>
        <begin position="464"/>
        <end position="482"/>
    </location>
</feature>
<dbReference type="Proteomes" id="UP001642464">
    <property type="component" value="Unassembled WGS sequence"/>
</dbReference>
<keyword evidence="1" id="KW-0472">Membrane</keyword>
<dbReference type="InterPro" id="IPR036400">
    <property type="entry name" value="Cyt_B5-like_heme/steroid_sf"/>
</dbReference>
<feature type="transmembrane region" description="Helical" evidence="1">
    <location>
        <begin position="241"/>
        <end position="259"/>
    </location>
</feature>
<comment type="caution">
    <text evidence="3">The sequence shown here is derived from an EMBL/GenBank/DDBJ whole genome shotgun (WGS) entry which is preliminary data.</text>
</comment>